<dbReference type="Proteomes" id="UP000285324">
    <property type="component" value="Unassembled WGS sequence"/>
</dbReference>
<comment type="caution">
    <text evidence="1">The sequence shown here is derived from an EMBL/GenBank/DDBJ whole genome shotgun (WGS) entry which is preliminary data.</text>
</comment>
<dbReference type="EMBL" id="QVXO01000020">
    <property type="protein sequence ID" value="RPJ90996.1"/>
    <property type="molecule type" value="Genomic_DNA"/>
</dbReference>
<organism evidence="1 2">
    <name type="scientific">Alcaligenes xylosoxydans xylosoxydans</name>
    <name type="common">Achromobacter xylosoxidans</name>
    <dbReference type="NCBI Taxonomy" id="85698"/>
    <lineage>
        <taxon>Bacteria</taxon>
        <taxon>Pseudomonadati</taxon>
        <taxon>Pseudomonadota</taxon>
        <taxon>Betaproteobacteria</taxon>
        <taxon>Burkholderiales</taxon>
        <taxon>Alcaligenaceae</taxon>
        <taxon>Achromobacter</taxon>
    </lineage>
</organism>
<sequence>MPDLPAAEATRHFIDDPAAHRLHDTLHLFRQGHQGIPLSFSYALDAPRIEWSARNVCTELDLSLERSRLHLGAAPADGVAAGPSYPASLFTLNIPMTWDLLPDAELHKNRHDFNAGLRVRINPTLVEGRPNTHGVLRVVGLHLKIPERISEQPMLNGKFFSLLQRAQAFKLPVLVSDINHAIDFHWLRSFPNLMFQGDLLSPRIGADSLDLLLTMGGDRWRDFKVGGQIR</sequence>
<protein>
    <submittedName>
        <fullName evidence="1">Uncharacterized protein</fullName>
    </submittedName>
</protein>
<reference evidence="1 2" key="1">
    <citation type="submission" date="2018-08" db="EMBL/GenBank/DDBJ databases">
        <title>Achromobacter xylosoxidans Genome sequencing and assembly.</title>
        <authorList>
            <person name="Wang R."/>
            <person name="Rensing C."/>
            <person name="Li Y."/>
        </authorList>
    </citation>
    <scope>NUCLEOTIDE SEQUENCE [LARGE SCALE GENOMIC DNA]</scope>
    <source>
        <strain evidence="1 2">GD003A</strain>
    </source>
</reference>
<proteinExistence type="predicted"/>
<name>A0A424WCE6_ALCXX</name>
<evidence type="ECO:0000313" key="1">
    <source>
        <dbReference type="EMBL" id="RPJ90996.1"/>
    </source>
</evidence>
<evidence type="ECO:0000313" key="2">
    <source>
        <dbReference type="Proteomes" id="UP000285324"/>
    </source>
</evidence>
<gene>
    <name evidence="1" type="ORF">DY367_14795</name>
</gene>
<dbReference type="AlphaFoldDB" id="A0A424WCE6"/>
<dbReference type="OrthoDB" id="8662979at2"/>
<accession>A0A424WCE6</accession>
<dbReference type="RefSeq" id="WP_118932882.1">
    <property type="nucleotide sequence ID" value="NZ_CP061008.1"/>
</dbReference>